<sequence length="319" mass="35317">MEQGSLPERYLSRSVIKHIRRLNPKLSVSAAVGNDYANLHGSVSADGIGDTPWIAWVKAMNNFACSGGQVEGARLTMLLPGNVKESWIKGYMADFNSYAEAKGIQILGGHTQVSEVFARAQFVVTMLGTASEYHANKKKIKPDYEIVMVGQAGLMGADIILKEKREELHTRFPDFYLDMASVKEDAYSIADAARKIADSGMDICYMHDGSSGGVYGALWQMGVWMDKGFEVQHVDIPIRQETIEICEFFNINPYLLDATGCLFVVVEDGEKLVEHLAEQEMEAAVIGVVTEKKEKLIVVNELEHRCLSPVNGDEIHKVL</sequence>
<evidence type="ECO:0000313" key="5">
    <source>
        <dbReference type="Proteomes" id="UP000515819"/>
    </source>
</evidence>
<dbReference type="InterPro" id="IPR036921">
    <property type="entry name" value="PurM-like_N_sf"/>
</dbReference>
<dbReference type="Proteomes" id="UP000515819">
    <property type="component" value="Chromosome"/>
</dbReference>
<reference evidence="4 5" key="1">
    <citation type="submission" date="2020-08" db="EMBL/GenBank/DDBJ databases">
        <authorList>
            <person name="Liu C."/>
            <person name="Sun Q."/>
        </authorList>
    </citation>
    <scope>NUCLEOTIDE SEQUENCE [LARGE SCALE GENOMIC DNA]</scope>
    <source>
        <strain evidence="4 5">NSJ-4</strain>
    </source>
</reference>
<dbReference type="SUPFAM" id="SSF56042">
    <property type="entry name" value="PurM C-terminal domain-like"/>
    <property type="match status" value="1"/>
</dbReference>
<protein>
    <recommendedName>
        <fullName evidence="6">AIR synthase</fullName>
    </recommendedName>
</protein>
<organism evidence="4 5">
    <name type="scientific">Wujia chipingensis</name>
    <dbReference type="NCBI Taxonomy" id="2763670"/>
    <lineage>
        <taxon>Bacteria</taxon>
        <taxon>Bacillati</taxon>
        <taxon>Bacillota</taxon>
        <taxon>Clostridia</taxon>
        <taxon>Lachnospirales</taxon>
        <taxon>Lachnospiraceae</taxon>
        <taxon>Wujia</taxon>
    </lineage>
</organism>
<evidence type="ECO:0000259" key="3">
    <source>
        <dbReference type="Pfam" id="PF02769"/>
    </source>
</evidence>
<feature type="domain" description="PurM-like N-terminal" evidence="2">
    <location>
        <begin position="49"/>
        <end position="129"/>
    </location>
</feature>
<dbReference type="AlphaFoldDB" id="A0A7G9FK64"/>
<proteinExistence type="inferred from homology"/>
<dbReference type="GO" id="GO:0051604">
    <property type="term" value="P:protein maturation"/>
    <property type="evidence" value="ECO:0007669"/>
    <property type="project" value="TreeGrafter"/>
</dbReference>
<accession>A0A7G9FK64</accession>
<dbReference type="Gene3D" id="3.90.650.10">
    <property type="entry name" value="PurM-like C-terminal domain"/>
    <property type="match status" value="1"/>
</dbReference>
<evidence type="ECO:0008006" key="6">
    <source>
        <dbReference type="Google" id="ProtNLM"/>
    </source>
</evidence>
<dbReference type="InterPro" id="IPR011854">
    <property type="entry name" value="HypE"/>
</dbReference>
<name>A0A7G9FK64_9FIRM</name>
<dbReference type="SUPFAM" id="SSF55326">
    <property type="entry name" value="PurM N-terminal domain-like"/>
    <property type="match status" value="1"/>
</dbReference>
<dbReference type="Gene3D" id="3.30.1330.10">
    <property type="entry name" value="PurM-like, N-terminal domain"/>
    <property type="match status" value="1"/>
</dbReference>
<dbReference type="InterPro" id="IPR016188">
    <property type="entry name" value="PurM-like_N"/>
</dbReference>
<dbReference type="Pfam" id="PF00586">
    <property type="entry name" value="AIRS"/>
    <property type="match status" value="1"/>
</dbReference>
<dbReference type="PANTHER" id="PTHR30303">
    <property type="entry name" value="HYDROGENASE ISOENZYMES FORMATION PROTEIN HYPE"/>
    <property type="match status" value="1"/>
</dbReference>
<dbReference type="InterPro" id="IPR010918">
    <property type="entry name" value="PurM-like_C_dom"/>
</dbReference>
<comment type="similarity">
    <text evidence="1">Belongs to the HypE family.</text>
</comment>
<dbReference type="EMBL" id="CP060632">
    <property type="protein sequence ID" value="QNL98945.1"/>
    <property type="molecule type" value="Genomic_DNA"/>
</dbReference>
<evidence type="ECO:0000256" key="1">
    <source>
        <dbReference type="ARBA" id="ARBA00006243"/>
    </source>
</evidence>
<gene>
    <name evidence="4" type="ORF">H9Q76_09345</name>
</gene>
<dbReference type="PANTHER" id="PTHR30303:SF4">
    <property type="entry name" value="HYDROGENASE EXPRESSION_FORMATION PROTEIN HYPE"/>
    <property type="match status" value="1"/>
</dbReference>
<dbReference type="RefSeq" id="WP_249320997.1">
    <property type="nucleotide sequence ID" value="NZ_CP060632.1"/>
</dbReference>
<dbReference type="KEGG" id="wcp:H9Q76_09345"/>
<feature type="domain" description="PurM-like C-terminal" evidence="3">
    <location>
        <begin position="145"/>
        <end position="296"/>
    </location>
</feature>
<evidence type="ECO:0000313" key="4">
    <source>
        <dbReference type="EMBL" id="QNL98945.1"/>
    </source>
</evidence>
<evidence type="ECO:0000259" key="2">
    <source>
        <dbReference type="Pfam" id="PF00586"/>
    </source>
</evidence>
<keyword evidence="5" id="KW-1185">Reference proteome</keyword>
<dbReference type="Pfam" id="PF02769">
    <property type="entry name" value="AIRS_C"/>
    <property type="match status" value="1"/>
</dbReference>
<dbReference type="InterPro" id="IPR036676">
    <property type="entry name" value="PurM-like_C_sf"/>
</dbReference>